<comment type="caution">
    <text evidence="2">The sequence shown here is derived from an EMBL/GenBank/DDBJ whole genome shotgun (WGS) entry which is preliminary data.</text>
</comment>
<keyword evidence="1" id="KW-0808">Transferase</keyword>
<proteinExistence type="inferred from homology"/>
<dbReference type="EMBL" id="REGN01002513">
    <property type="protein sequence ID" value="RNA27651.1"/>
    <property type="molecule type" value="Genomic_DNA"/>
</dbReference>
<dbReference type="Proteomes" id="UP000276133">
    <property type="component" value="Unassembled WGS sequence"/>
</dbReference>
<keyword evidence="3" id="KW-1185">Reference proteome</keyword>
<dbReference type="AlphaFoldDB" id="A0A3M7RVQ1"/>
<keyword evidence="1" id="KW-0812">Transmembrane</keyword>
<comment type="subcellular location">
    <subcellularLocation>
        <location evidence="1">Golgi apparatus</location>
        <location evidence="1">Golgi stack membrane</location>
        <topology evidence="1">Single-pass type II membrane protein</topology>
    </subcellularLocation>
</comment>
<evidence type="ECO:0000313" key="2">
    <source>
        <dbReference type="EMBL" id="RNA27651.1"/>
    </source>
</evidence>
<reference evidence="2 3" key="1">
    <citation type="journal article" date="2018" name="Sci. Rep.">
        <title>Genomic signatures of local adaptation to the degree of environmental predictability in rotifers.</title>
        <authorList>
            <person name="Franch-Gras L."/>
            <person name="Hahn C."/>
            <person name="Garcia-Roger E.M."/>
            <person name="Carmona M.J."/>
            <person name="Serra M."/>
            <person name="Gomez A."/>
        </authorList>
    </citation>
    <scope>NUCLEOTIDE SEQUENCE [LARGE SCALE GENOMIC DNA]</scope>
    <source>
        <strain evidence="2">HYR1</strain>
    </source>
</reference>
<accession>A0A3M7RVQ1</accession>
<dbReference type="GO" id="GO:0008376">
    <property type="term" value="F:acetylgalactosaminyltransferase activity"/>
    <property type="evidence" value="ECO:0007669"/>
    <property type="project" value="InterPro"/>
</dbReference>
<comment type="similarity">
    <text evidence="1">Belongs to the chondroitin N-acetylgalactosaminyltransferase family.</text>
</comment>
<organism evidence="2 3">
    <name type="scientific">Brachionus plicatilis</name>
    <name type="common">Marine rotifer</name>
    <name type="synonym">Brachionus muelleri</name>
    <dbReference type="NCBI Taxonomy" id="10195"/>
    <lineage>
        <taxon>Eukaryota</taxon>
        <taxon>Metazoa</taxon>
        <taxon>Spiralia</taxon>
        <taxon>Gnathifera</taxon>
        <taxon>Rotifera</taxon>
        <taxon>Eurotatoria</taxon>
        <taxon>Monogononta</taxon>
        <taxon>Pseudotrocha</taxon>
        <taxon>Ploima</taxon>
        <taxon>Brachionidae</taxon>
        <taxon>Brachionus</taxon>
    </lineage>
</organism>
<dbReference type="GO" id="GO:0032580">
    <property type="term" value="C:Golgi cisterna membrane"/>
    <property type="evidence" value="ECO:0007669"/>
    <property type="project" value="UniProtKB-SubCell"/>
</dbReference>
<keyword evidence="1" id="KW-0735">Signal-anchor</keyword>
<dbReference type="EC" id="2.4.1.-" evidence="1"/>
<gene>
    <name evidence="2" type="ORF">BpHYR1_048970</name>
</gene>
<dbReference type="Pfam" id="PF05679">
    <property type="entry name" value="CHGN"/>
    <property type="match status" value="1"/>
</dbReference>
<keyword evidence="1" id="KW-0333">Golgi apparatus</keyword>
<evidence type="ECO:0000256" key="1">
    <source>
        <dbReference type="RuleBase" id="RU364016"/>
    </source>
</evidence>
<name>A0A3M7RVQ1_BRAPC</name>
<dbReference type="InterPro" id="IPR008428">
    <property type="entry name" value="Chond_GalNAc"/>
</dbReference>
<protein>
    <recommendedName>
        <fullName evidence="1">Hexosyltransferase</fullName>
        <ecNumber evidence="1">2.4.1.-</ecNumber>
    </recommendedName>
</protein>
<sequence>MVFYSKEANTAQSVILFKPLDSPQIVSIDAFKQTSILKKINLIFSIRDNSAQASIQTLCLMISQFSKYIKSANFLIINYSNSNIRVPKLKIKGVKNKIDKIRLMDANLYFNDDYVQLETIRHFSKKISKNSLIVYMPSNVKFGQDALKRLVINAKIKKQVFFPIAYNFYPYSAKKSLLNDNGYFDGESKDIVSFYNLDFIKFDNKKIRSTFELFNKSNVEILNVADSDLNLEWTIYKGCHFLNSNDSYKCINRRLNSFGNHLNFLSFLFKN</sequence>
<evidence type="ECO:0000313" key="3">
    <source>
        <dbReference type="Proteomes" id="UP000276133"/>
    </source>
</evidence>